<feature type="domain" description="Reverse transcriptase" evidence="3">
    <location>
        <begin position="177"/>
        <end position="431"/>
    </location>
</feature>
<keyword evidence="6" id="KW-1185">Reference proteome</keyword>
<dbReference type="GO" id="GO:0032259">
    <property type="term" value="P:methylation"/>
    <property type="evidence" value="ECO:0007669"/>
    <property type="project" value="UniProtKB-KW"/>
</dbReference>
<dbReference type="InterPro" id="IPR000477">
    <property type="entry name" value="RT_dom"/>
</dbReference>
<keyword evidence="1" id="KW-0808">Transferase</keyword>
<dbReference type="Gene3D" id="3.40.50.150">
    <property type="entry name" value="Vaccinia Virus protein VP39"/>
    <property type="match status" value="1"/>
</dbReference>
<comment type="function">
    <text evidence="1">Histone methyltransferase that specifically trimethylates histone H3 to form H3K79me3. This methylation is required for telomere silencing and for the pachytene checkpoint during the meiotic cell cycle by allowing the recruitment of RAD9 to double strand breaks. Nucleosomes are preferred as substrate compared to free histone.</text>
</comment>
<comment type="similarity">
    <text evidence="1">Belongs to the class I-like SAM-binding methyltransferase superfamily. DOT1 family.</text>
</comment>
<reference evidence="5" key="1">
    <citation type="submission" date="2022-11" db="EMBL/GenBank/DDBJ databases">
        <authorList>
            <person name="Morgan W.R."/>
            <person name="Tartar A."/>
        </authorList>
    </citation>
    <scope>NUCLEOTIDE SEQUENCE</scope>
    <source>
        <strain evidence="5">ARSEF 373</strain>
    </source>
</reference>
<dbReference type="InterPro" id="IPR029063">
    <property type="entry name" value="SAM-dependent_MTases_sf"/>
</dbReference>
<reference evidence="5" key="2">
    <citation type="journal article" date="2023" name="Microbiol Resour">
        <title>Decontamination and Annotation of the Draft Genome Sequence of the Oomycete Lagenidium giganteum ARSEF 373.</title>
        <authorList>
            <person name="Morgan W.R."/>
            <person name="Tartar A."/>
        </authorList>
    </citation>
    <scope>NUCLEOTIDE SEQUENCE</scope>
    <source>
        <strain evidence="5">ARSEF 373</strain>
    </source>
</reference>
<dbReference type="PROSITE" id="PS50878">
    <property type="entry name" value="RT_POL"/>
    <property type="match status" value="1"/>
</dbReference>
<evidence type="ECO:0000256" key="1">
    <source>
        <dbReference type="RuleBase" id="RU271113"/>
    </source>
</evidence>
<dbReference type="GO" id="GO:0005634">
    <property type="term" value="C:nucleus"/>
    <property type="evidence" value="ECO:0007669"/>
    <property type="project" value="UniProtKB-SubCell"/>
</dbReference>
<dbReference type="AlphaFoldDB" id="A0AAV2YNL9"/>
<feature type="region of interest" description="Disordered" evidence="2">
    <location>
        <begin position="65"/>
        <end position="84"/>
    </location>
</feature>
<proteinExistence type="inferred from homology"/>
<dbReference type="GO" id="GO:0140956">
    <property type="term" value="F:histone H3K79 trimethyltransferase activity"/>
    <property type="evidence" value="ECO:0007669"/>
    <property type="project" value="UniProtKB-EC"/>
</dbReference>
<keyword evidence="1" id="KW-0489">Methyltransferase</keyword>
<comment type="catalytic activity">
    <reaction evidence="1">
        <text>L-lysyl(79)-[histone H3] + 3 S-adenosyl-L-methionine = N(6),N(6),N(6)-trimethyl-L-lysyl(79)-[histone H3] + 3 S-adenosyl-L-homocysteine + 3 H(+)</text>
        <dbReference type="Rhea" id="RHEA:60328"/>
        <dbReference type="Rhea" id="RHEA-COMP:15549"/>
        <dbReference type="Rhea" id="RHEA-COMP:15552"/>
        <dbReference type="ChEBI" id="CHEBI:15378"/>
        <dbReference type="ChEBI" id="CHEBI:29969"/>
        <dbReference type="ChEBI" id="CHEBI:57856"/>
        <dbReference type="ChEBI" id="CHEBI:59789"/>
        <dbReference type="ChEBI" id="CHEBI:61961"/>
        <dbReference type="EC" id="2.1.1.360"/>
    </reaction>
</comment>
<keyword evidence="1" id="KW-0156">Chromatin regulator</keyword>
<dbReference type="Pfam" id="PF00078">
    <property type="entry name" value="RVT_1"/>
    <property type="match status" value="1"/>
</dbReference>
<comment type="caution">
    <text evidence="5">The sequence shown here is derived from an EMBL/GenBank/DDBJ whole genome shotgun (WGS) entry which is preliminary data.</text>
</comment>
<dbReference type="InterPro" id="IPR025789">
    <property type="entry name" value="DOT1_dom"/>
</dbReference>
<accession>A0AAV2YNL9</accession>
<dbReference type="Proteomes" id="UP001146120">
    <property type="component" value="Unassembled WGS sequence"/>
</dbReference>
<dbReference type="CDD" id="cd01650">
    <property type="entry name" value="RT_nLTR_like"/>
    <property type="match status" value="1"/>
</dbReference>
<dbReference type="InterPro" id="IPR043502">
    <property type="entry name" value="DNA/RNA_pol_sf"/>
</dbReference>
<feature type="compositionally biased region" description="Low complexity" evidence="2">
    <location>
        <begin position="65"/>
        <end position="82"/>
    </location>
</feature>
<comment type="miscellaneous">
    <text evidence="1">In contrast to other lysine histone methyltransferases, it does not contain a SET domain, suggesting the existence of another mechanism for methylation of lysine residues of histones.</text>
</comment>
<evidence type="ECO:0000259" key="4">
    <source>
        <dbReference type="PROSITE" id="PS51569"/>
    </source>
</evidence>
<gene>
    <name evidence="5" type="ORF">N0F65_012660</name>
</gene>
<dbReference type="SUPFAM" id="SSF56672">
    <property type="entry name" value="DNA/RNA polymerases"/>
    <property type="match status" value="1"/>
</dbReference>
<keyword evidence="1" id="KW-0949">S-adenosyl-L-methionine</keyword>
<sequence>MPALRRRLRQPRLKPRDLELLDAKIQHLSDDYTARITDALDWTSAEASITEFTDDFYAALTLTSSSVPRSSPSRSNPKPTSSLDRALEVARDRLEAIRATHAVVVNNAELRRAKRRHQRLTKAVSRRATRRQFHTRQTACVSSILHPDTATATNAPQLDRHAVLEYFQAVGRHVPSSKSMHQKACPTWKVSFVRLIPKKGNLRSLANWRPICLQQALYKLYSGVLAKKFSQWLEQNERLTLSQKGFRPFNGCNEHNFQTSALYDCMRRKKNTDFCVVWYDLQNAFGSVPHSLMWYTLAKLGLPPSFLARVQDIFTNSSFMVMTQSGLTAPVPLEQGVYQGCPLSPSLFVATMTSLVRALRSQSSVGIKLAKGNPRKPTAKPRSDRVRFVDVTTISITEALLSFSTHRAPQLNQDAAATIASLLSPWMHVSYKNPEENMGEITSFGFSKIVSAAGGMGGNDIFIDVGCGIGNVVLQAAIQYHVATSVGVDVNK</sequence>
<keyword evidence="1" id="KW-0539">Nucleus</keyword>
<dbReference type="EC" id="2.1.1.360" evidence="1"/>
<evidence type="ECO:0000259" key="3">
    <source>
        <dbReference type="PROSITE" id="PS50878"/>
    </source>
</evidence>
<dbReference type="SUPFAM" id="SSF53335">
    <property type="entry name" value="S-adenosyl-L-methionine-dependent methyltransferases"/>
    <property type="match status" value="1"/>
</dbReference>
<dbReference type="Pfam" id="PF08123">
    <property type="entry name" value="DOT1"/>
    <property type="match status" value="1"/>
</dbReference>
<dbReference type="EMBL" id="DAKRPA010000226">
    <property type="protein sequence ID" value="DAZ94943.1"/>
    <property type="molecule type" value="Genomic_DNA"/>
</dbReference>
<feature type="domain" description="DOT1" evidence="4">
    <location>
        <begin position="296"/>
        <end position="492"/>
    </location>
</feature>
<name>A0AAV2YNL9_9STRA</name>
<evidence type="ECO:0000313" key="5">
    <source>
        <dbReference type="EMBL" id="DAZ94943.1"/>
    </source>
</evidence>
<evidence type="ECO:0000256" key="2">
    <source>
        <dbReference type="SAM" id="MobiDB-lite"/>
    </source>
</evidence>
<dbReference type="PANTHER" id="PTHR19446">
    <property type="entry name" value="REVERSE TRANSCRIPTASES"/>
    <property type="match status" value="1"/>
</dbReference>
<organism evidence="5 6">
    <name type="scientific">Lagenidium giganteum</name>
    <dbReference type="NCBI Taxonomy" id="4803"/>
    <lineage>
        <taxon>Eukaryota</taxon>
        <taxon>Sar</taxon>
        <taxon>Stramenopiles</taxon>
        <taxon>Oomycota</taxon>
        <taxon>Peronosporomycetes</taxon>
        <taxon>Pythiales</taxon>
        <taxon>Pythiaceae</taxon>
    </lineage>
</organism>
<comment type="subcellular location">
    <subcellularLocation>
        <location evidence="1">Nucleus</location>
    </subcellularLocation>
</comment>
<evidence type="ECO:0000313" key="6">
    <source>
        <dbReference type="Proteomes" id="UP001146120"/>
    </source>
</evidence>
<protein>
    <recommendedName>
        <fullName evidence="1">Histone-lysine N-methyltransferase, H3 lysine-79 specific</fullName>
        <ecNumber evidence="1">2.1.1.360</ecNumber>
    </recommendedName>
    <alternativeName>
        <fullName evidence="1">Histone H3-K79 methyltransferase</fullName>
    </alternativeName>
</protein>
<dbReference type="PROSITE" id="PS51569">
    <property type="entry name" value="DOT1"/>
    <property type="match status" value="1"/>
</dbReference>